<dbReference type="Pfam" id="PF09446">
    <property type="entry name" value="VMA21"/>
    <property type="match status" value="1"/>
</dbReference>
<evidence type="ECO:0000256" key="5">
    <source>
        <dbReference type="ARBA" id="ARBA00023329"/>
    </source>
</evidence>
<comment type="caution">
    <text evidence="8">The sequence shown here is derived from an EMBL/GenBank/DDBJ whole genome shotgun (WGS) entry which is preliminary data.</text>
</comment>
<evidence type="ECO:0000256" key="3">
    <source>
        <dbReference type="ARBA" id="ARBA00022989"/>
    </source>
</evidence>
<evidence type="ECO:0000256" key="7">
    <source>
        <dbReference type="SAM" id="Phobius"/>
    </source>
</evidence>
<evidence type="ECO:0000256" key="2">
    <source>
        <dbReference type="ARBA" id="ARBA00022824"/>
    </source>
</evidence>
<evidence type="ECO:0000256" key="6">
    <source>
        <dbReference type="SAM" id="MobiDB-lite"/>
    </source>
</evidence>
<keyword evidence="1 7" id="KW-0812">Transmembrane</keyword>
<gene>
    <name evidence="8" type="ORF">PCOR1329_LOCUS42880</name>
</gene>
<evidence type="ECO:0000256" key="4">
    <source>
        <dbReference type="ARBA" id="ARBA00023136"/>
    </source>
</evidence>
<dbReference type="Proteomes" id="UP001189429">
    <property type="component" value="Unassembled WGS sequence"/>
</dbReference>
<evidence type="ECO:0000313" key="8">
    <source>
        <dbReference type="EMBL" id="CAK0850470.1"/>
    </source>
</evidence>
<reference evidence="8" key="1">
    <citation type="submission" date="2023-10" db="EMBL/GenBank/DDBJ databases">
        <authorList>
            <person name="Chen Y."/>
            <person name="Shah S."/>
            <person name="Dougan E. K."/>
            <person name="Thang M."/>
            <person name="Chan C."/>
        </authorList>
    </citation>
    <scope>NUCLEOTIDE SEQUENCE [LARGE SCALE GENOMIC DNA]</scope>
</reference>
<evidence type="ECO:0000256" key="1">
    <source>
        <dbReference type="ARBA" id="ARBA00022692"/>
    </source>
</evidence>
<feature type="compositionally biased region" description="Basic and acidic residues" evidence="6">
    <location>
        <begin position="182"/>
        <end position="202"/>
    </location>
</feature>
<dbReference type="EMBL" id="CAUYUJ010015154">
    <property type="protein sequence ID" value="CAK0850470.1"/>
    <property type="molecule type" value="Genomic_DNA"/>
</dbReference>
<evidence type="ECO:0000313" key="9">
    <source>
        <dbReference type="Proteomes" id="UP001189429"/>
    </source>
</evidence>
<name>A0ABN9TW16_9DINO</name>
<feature type="region of interest" description="Disordered" evidence="6">
    <location>
        <begin position="1"/>
        <end position="77"/>
    </location>
</feature>
<feature type="non-terminal residue" evidence="8">
    <location>
        <position position="1"/>
    </location>
</feature>
<organism evidence="8 9">
    <name type="scientific">Prorocentrum cordatum</name>
    <dbReference type="NCBI Taxonomy" id="2364126"/>
    <lineage>
        <taxon>Eukaryota</taxon>
        <taxon>Sar</taxon>
        <taxon>Alveolata</taxon>
        <taxon>Dinophyceae</taxon>
        <taxon>Prorocentrales</taxon>
        <taxon>Prorocentraceae</taxon>
        <taxon>Prorocentrum</taxon>
    </lineage>
</organism>
<accession>A0ABN9TW16</accession>
<keyword evidence="5" id="KW-0968">Cytoplasmic vesicle</keyword>
<feature type="region of interest" description="Disordered" evidence="6">
    <location>
        <begin position="158"/>
        <end position="202"/>
    </location>
</feature>
<proteinExistence type="predicted"/>
<keyword evidence="3 7" id="KW-1133">Transmembrane helix</keyword>
<feature type="transmembrane region" description="Helical" evidence="7">
    <location>
        <begin position="129"/>
        <end position="149"/>
    </location>
</feature>
<keyword evidence="4 7" id="KW-0472">Membrane</keyword>
<keyword evidence="9" id="KW-1185">Reference proteome</keyword>
<protein>
    <recommendedName>
        <fullName evidence="10">Vacuolar ATPase assembly integral membrane protein VMA21 homolog</fullName>
    </recommendedName>
</protein>
<keyword evidence="2" id="KW-0256">Endoplasmic reticulum</keyword>
<evidence type="ECO:0008006" key="10">
    <source>
        <dbReference type="Google" id="ProtNLM"/>
    </source>
</evidence>
<dbReference type="InterPro" id="IPR019013">
    <property type="entry name" value="Vma21"/>
</dbReference>
<feature type="transmembrane region" description="Helical" evidence="7">
    <location>
        <begin position="88"/>
        <end position="109"/>
    </location>
</feature>
<sequence length="202" mass="19959">RGPPATACPEGAAASRAGAVPMDPPGGAEPQGAGAGGGPAAAREEPAGGGGGKSAEAAPEEAADAGAPPEGPPLTLAGSLRQAHNRRVARLLAGFMAALAVVPVVGLLACERLLRGLVPDDATRLTYSGALAVLLVNLVMASYVLWCFLEDDGGATDQKGAGSLPTDVKAGAASSQGQEPKQVSETKCGDENVPPKEAKKHI</sequence>